<evidence type="ECO:0000256" key="5">
    <source>
        <dbReference type="ARBA" id="ARBA00023136"/>
    </source>
</evidence>
<dbReference type="GeneID" id="110244367"/>
<keyword evidence="6" id="KW-0675">Receptor</keyword>
<organism evidence="10 11">
    <name type="scientific">Exaiptasia diaphana</name>
    <name type="common">Tropical sea anemone</name>
    <name type="synonym">Aiptasia pulchella</name>
    <dbReference type="NCBI Taxonomy" id="2652724"/>
    <lineage>
        <taxon>Eukaryota</taxon>
        <taxon>Metazoa</taxon>
        <taxon>Cnidaria</taxon>
        <taxon>Anthozoa</taxon>
        <taxon>Hexacorallia</taxon>
        <taxon>Actiniaria</taxon>
        <taxon>Aiptasiidae</taxon>
        <taxon>Exaiptasia</taxon>
    </lineage>
</organism>
<feature type="domain" description="G-protein coupled receptors family 1 profile" evidence="9">
    <location>
        <begin position="42"/>
        <end position="303"/>
    </location>
</feature>
<accession>A0A913XLJ1</accession>
<dbReference type="Pfam" id="PF00001">
    <property type="entry name" value="7tm_1"/>
    <property type="match status" value="1"/>
</dbReference>
<feature type="transmembrane region" description="Helical" evidence="8">
    <location>
        <begin position="63"/>
        <end position="83"/>
    </location>
</feature>
<feature type="transmembrane region" description="Helical" evidence="8">
    <location>
        <begin position="280"/>
        <end position="306"/>
    </location>
</feature>
<evidence type="ECO:0000256" key="2">
    <source>
        <dbReference type="ARBA" id="ARBA00022692"/>
    </source>
</evidence>
<dbReference type="RefSeq" id="XP_020906232.1">
    <property type="nucleotide sequence ID" value="XM_021050573.2"/>
</dbReference>
<dbReference type="InterPro" id="IPR017452">
    <property type="entry name" value="GPCR_Rhodpsn_7TM"/>
</dbReference>
<dbReference type="KEGG" id="epa:110244367"/>
<evidence type="ECO:0000259" key="9">
    <source>
        <dbReference type="PROSITE" id="PS50262"/>
    </source>
</evidence>
<dbReference type="PANTHER" id="PTHR24243:SF224">
    <property type="entry name" value="G-PROTEIN COUPLED RECEPTOR 19-RELATED"/>
    <property type="match status" value="1"/>
</dbReference>
<evidence type="ECO:0000313" key="10">
    <source>
        <dbReference type="EnsemblMetazoa" id="XP_020906232.1"/>
    </source>
</evidence>
<dbReference type="GO" id="GO:0005886">
    <property type="term" value="C:plasma membrane"/>
    <property type="evidence" value="ECO:0007669"/>
    <property type="project" value="TreeGrafter"/>
</dbReference>
<dbReference type="OrthoDB" id="5975505at2759"/>
<reference evidence="10" key="1">
    <citation type="submission" date="2022-11" db="UniProtKB">
        <authorList>
            <consortium name="EnsemblMetazoa"/>
        </authorList>
    </citation>
    <scope>IDENTIFICATION</scope>
</reference>
<protein>
    <recommendedName>
        <fullName evidence="9">G-protein coupled receptors family 1 profile domain-containing protein</fullName>
    </recommendedName>
</protein>
<feature type="transmembrane region" description="Helical" evidence="8">
    <location>
        <begin position="142"/>
        <end position="163"/>
    </location>
</feature>
<keyword evidence="4" id="KW-0297">G-protein coupled receptor</keyword>
<name>A0A913XLJ1_EXADI</name>
<feature type="transmembrane region" description="Helical" evidence="8">
    <location>
        <begin position="239"/>
        <end position="260"/>
    </location>
</feature>
<dbReference type="AlphaFoldDB" id="A0A913XLJ1"/>
<dbReference type="CDD" id="cd00637">
    <property type="entry name" value="7tm_classA_rhodopsin-like"/>
    <property type="match status" value="1"/>
</dbReference>
<feature type="transmembrane region" description="Helical" evidence="8">
    <location>
        <begin position="103"/>
        <end position="130"/>
    </location>
</feature>
<feature type="transmembrane region" description="Helical" evidence="8">
    <location>
        <begin position="197"/>
        <end position="218"/>
    </location>
</feature>
<evidence type="ECO:0000256" key="7">
    <source>
        <dbReference type="ARBA" id="ARBA00023224"/>
    </source>
</evidence>
<dbReference type="SUPFAM" id="SSF81321">
    <property type="entry name" value="Family A G protein-coupled receptor-like"/>
    <property type="match status" value="1"/>
</dbReference>
<dbReference type="PRINTS" id="PR00237">
    <property type="entry name" value="GPCRRHODOPSN"/>
</dbReference>
<keyword evidence="11" id="KW-1185">Reference proteome</keyword>
<dbReference type="InterPro" id="IPR000276">
    <property type="entry name" value="GPCR_Rhodpsn"/>
</dbReference>
<dbReference type="PANTHER" id="PTHR24243">
    <property type="entry name" value="G-PROTEIN COUPLED RECEPTOR"/>
    <property type="match status" value="1"/>
</dbReference>
<comment type="subcellular location">
    <subcellularLocation>
        <location evidence="1">Membrane</location>
        <topology evidence="1">Multi-pass membrane protein</topology>
    </subcellularLocation>
</comment>
<evidence type="ECO:0000256" key="1">
    <source>
        <dbReference type="ARBA" id="ARBA00004141"/>
    </source>
</evidence>
<evidence type="ECO:0000256" key="8">
    <source>
        <dbReference type="SAM" id="Phobius"/>
    </source>
</evidence>
<dbReference type="EnsemblMetazoa" id="XM_021050573.2">
    <property type="protein sequence ID" value="XP_020906232.1"/>
    <property type="gene ID" value="LOC110244367"/>
</dbReference>
<evidence type="ECO:0000256" key="3">
    <source>
        <dbReference type="ARBA" id="ARBA00022989"/>
    </source>
</evidence>
<dbReference type="OMA" id="YLNCACH"/>
<evidence type="ECO:0000313" key="11">
    <source>
        <dbReference type="Proteomes" id="UP000887567"/>
    </source>
</evidence>
<evidence type="ECO:0000256" key="4">
    <source>
        <dbReference type="ARBA" id="ARBA00023040"/>
    </source>
</evidence>
<keyword evidence="2 8" id="KW-0812">Transmembrane</keyword>
<keyword evidence="7" id="KW-0807">Transducer</keyword>
<sequence>MNNNSNTSMHAYCASSSCLFSTASQYIIISILFLLFIASLVGNVLILVLLYKDRQLRARSSPSHISLAIADLLATIFWLPFLVSDLYIAEKWVFGYASCKVVSFFQTIAIPSSTLNLCIVTSECFAAVWFPIFLKVLPRKRTILITSCAVVWFVAFVGSLFYVPFKNIKTYDGVDYCVETFPDETTKNIYIYTNSSLFGFGPLIVITVLNILCIYRLCQTNSLVSSRRHSLSGTYTRSAIKKIITISLIFVICRGPLHILELAMMSDDVQYHLAYKRPKVSISLFTSCIGLYFFSAATHPVLFGLMSVYYREAFIRNCPCYTIPRRRRTSSTKTAQTSKVLETML</sequence>
<proteinExistence type="predicted"/>
<keyword evidence="3 8" id="KW-1133">Transmembrane helix</keyword>
<dbReference type="PROSITE" id="PS50262">
    <property type="entry name" value="G_PROTEIN_RECEP_F1_2"/>
    <property type="match status" value="1"/>
</dbReference>
<evidence type="ECO:0000256" key="6">
    <source>
        <dbReference type="ARBA" id="ARBA00023170"/>
    </source>
</evidence>
<dbReference type="Proteomes" id="UP000887567">
    <property type="component" value="Unplaced"/>
</dbReference>
<dbReference type="Gene3D" id="1.20.1070.10">
    <property type="entry name" value="Rhodopsin 7-helix transmembrane proteins"/>
    <property type="match status" value="1"/>
</dbReference>
<keyword evidence="5 8" id="KW-0472">Membrane</keyword>
<dbReference type="GO" id="GO:0004930">
    <property type="term" value="F:G protein-coupled receptor activity"/>
    <property type="evidence" value="ECO:0007669"/>
    <property type="project" value="UniProtKB-KW"/>
</dbReference>
<feature type="transmembrane region" description="Helical" evidence="8">
    <location>
        <begin position="26"/>
        <end position="51"/>
    </location>
</feature>